<protein>
    <submittedName>
        <fullName evidence="1">Uncharacterized protein</fullName>
    </submittedName>
</protein>
<evidence type="ECO:0000313" key="1">
    <source>
        <dbReference type="EMBL" id="GFU43645.1"/>
    </source>
</evidence>
<dbReference type="Proteomes" id="UP000887013">
    <property type="component" value="Unassembled WGS sequence"/>
</dbReference>
<accession>A0A8X6QWU4</accession>
<sequence>MYGRLRAKWGMRYRSRTLSEAAEQRELVKRKANCETFSYRNPVRRRSPLRCCNDSPFCQPRPQEARNEYGWRHLLAKRRQLCPLPKNE</sequence>
<gene>
    <name evidence="1" type="ORF">NPIL_534551</name>
</gene>
<dbReference type="EMBL" id="BMAW01036354">
    <property type="protein sequence ID" value="GFU43645.1"/>
    <property type="molecule type" value="Genomic_DNA"/>
</dbReference>
<evidence type="ECO:0000313" key="2">
    <source>
        <dbReference type="Proteomes" id="UP000887013"/>
    </source>
</evidence>
<organism evidence="1 2">
    <name type="scientific">Nephila pilipes</name>
    <name type="common">Giant wood spider</name>
    <name type="synonym">Nephila maculata</name>
    <dbReference type="NCBI Taxonomy" id="299642"/>
    <lineage>
        <taxon>Eukaryota</taxon>
        <taxon>Metazoa</taxon>
        <taxon>Ecdysozoa</taxon>
        <taxon>Arthropoda</taxon>
        <taxon>Chelicerata</taxon>
        <taxon>Arachnida</taxon>
        <taxon>Araneae</taxon>
        <taxon>Araneomorphae</taxon>
        <taxon>Entelegynae</taxon>
        <taxon>Araneoidea</taxon>
        <taxon>Nephilidae</taxon>
        <taxon>Nephila</taxon>
    </lineage>
</organism>
<proteinExistence type="predicted"/>
<keyword evidence="2" id="KW-1185">Reference proteome</keyword>
<dbReference type="AlphaFoldDB" id="A0A8X6QWU4"/>
<reference evidence="1" key="1">
    <citation type="submission" date="2020-08" db="EMBL/GenBank/DDBJ databases">
        <title>Multicomponent nature underlies the extraordinary mechanical properties of spider dragline silk.</title>
        <authorList>
            <person name="Kono N."/>
            <person name="Nakamura H."/>
            <person name="Mori M."/>
            <person name="Yoshida Y."/>
            <person name="Ohtoshi R."/>
            <person name="Malay A.D."/>
            <person name="Moran D.A.P."/>
            <person name="Tomita M."/>
            <person name="Numata K."/>
            <person name="Arakawa K."/>
        </authorList>
    </citation>
    <scope>NUCLEOTIDE SEQUENCE</scope>
</reference>
<name>A0A8X6QWU4_NEPPI</name>
<comment type="caution">
    <text evidence="1">The sequence shown here is derived from an EMBL/GenBank/DDBJ whole genome shotgun (WGS) entry which is preliminary data.</text>
</comment>